<evidence type="ECO:0000313" key="3">
    <source>
        <dbReference type="Proteomes" id="UP001152747"/>
    </source>
</evidence>
<dbReference type="OrthoDB" id="5875823at2759"/>
<dbReference type="Proteomes" id="UP001152747">
    <property type="component" value="Unassembled WGS sequence"/>
</dbReference>
<organism evidence="2 3">
    <name type="scientific">Caenorhabditis angaria</name>
    <dbReference type="NCBI Taxonomy" id="860376"/>
    <lineage>
        <taxon>Eukaryota</taxon>
        <taxon>Metazoa</taxon>
        <taxon>Ecdysozoa</taxon>
        <taxon>Nematoda</taxon>
        <taxon>Chromadorea</taxon>
        <taxon>Rhabditida</taxon>
        <taxon>Rhabditina</taxon>
        <taxon>Rhabditomorpha</taxon>
        <taxon>Rhabditoidea</taxon>
        <taxon>Rhabditidae</taxon>
        <taxon>Peloderinae</taxon>
        <taxon>Caenorhabditis</taxon>
    </lineage>
</organism>
<evidence type="ECO:0000256" key="1">
    <source>
        <dbReference type="SAM" id="SignalP"/>
    </source>
</evidence>
<reference evidence="2" key="1">
    <citation type="submission" date="2022-11" db="EMBL/GenBank/DDBJ databases">
        <authorList>
            <person name="Kikuchi T."/>
        </authorList>
    </citation>
    <scope>NUCLEOTIDE SEQUENCE</scope>
    <source>
        <strain evidence="2">PS1010</strain>
    </source>
</reference>
<evidence type="ECO:0000313" key="2">
    <source>
        <dbReference type="EMBL" id="CAI5456649.1"/>
    </source>
</evidence>
<proteinExistence type="predicted"/>
<keyword evidence="3" id="KW-1185">Reference proteome</keyword>
<protein>
    <submittedName>
        <fullName evidence="2">Uncharacterized protein</fullName>
    </submittedName>
</protein>
<comment type="caution">
    <text evidence="2">The sequence shown here is derived from an EMBL/GenBank/DDBJ whole genome shotgun (WGS) entry which is preliminary data.</text>
</comment>
<dbReference type="EMBL" id="CANHGI010000006">
    <property type="protein sequence ID" value="CAI5456649.1"/>
    <property type="molecule type" value="Genomic_DNA"/>
</dbReference>
<name>A0A9P1J1V4_9PELO</name>
<sequence length="159" mass="19194">MTFLIFLFLVYCGGIQALSKKFDPEVSSYWGPENAKRFDPYAKRFDPYTKKFDPLSKKFDPMFNKRFDPYTKKFDPTFDKKFDPMFDKRFDPLSKRFDPFSKRFDPFSSLNPFTKRFEMLEKRQDSGAPYVRKFWIHHLDQSKRNIIDPQAFQIGFGRK</sequence>
<gene>
    <name evidence="2" type="ORF">CAMP_LOCUS19286</name>
</gene>
<feature type="chain" id="PRO_5040513658" evidence="1">
    <location>
        <begin position="18"/>
        <end position="159"/>
    </location>
</feature>
<accession>A0A9P1J1V4</accession>
<keyword evidence="1" id="KW-0732">Signal</keyword>
<feature type="signal peptide" evidence="1">
    <location>
        <begin position="1"/>
        <end position="17"/>
    </location>
</feature>
<dbReference type="AlphaFoldDB" id="A0A9P1J1V4"/>